<keyword evidence="2" id="KW-0472">Membrane</keyword>
<protein>
    <submittedName>
        <fullName evidence="3">Uncharacterized protein</fullName>
    </submittedName>
</protein>
<name>A0AAD2FVD3_9STRA</name>
<sequence length="217" mass="24000">MSTIDDTSTPMKMMTEENELQKKQLQQQVATSSPETAPTAEPSSPSSFLMTPVASPMKVHSSNPGLSPLSALIDTDDNMAAGGHKVSVKYSQQMDMNPRVNLVLRLPLILLLLTIPAFDSFVFVLLSNNGTPPIMNTITHQKWHKTVPIETDSTRPTKSLLAQIEASRAIQDRLRQHQQHQPSRMDFSTTACPYLESTQTLQTPNGQFSIYGDHQSP</sequence>
<evidence type="ECO:0000256" key="2">
    <source>
        <dbReference type="SAM" id="Phobius"/>
    </source>
</evidence>
<dbReference type="Proteomes" id="UP001295423">
    <property type="component" value="Unassembled WGS sequence"/>
</dbReference>
<keyword evidence="2" id="KW-1133">Transmembrane helix</keyword>
<proteinExistence type="predicted"/>
<feature type="transmembrane region" description="Helical" evidence="2">
    <location>
        <begin position="102"/>
        <end position="126"/>
    </location>
</feature>
<comment type="caution">
    <text evidence="3">The sequence shown here is derived from an EMBL/GenBank/DDBJ whole genome shotgun (WGS) entry which is preliminary data.</text>
</comment>
<dbReference type="EMBL" id="CAKOGP040001858">
    <property type="protein sequence ID" value="CAJ1954177.1"/>
    <property type="molecule type" value="Genomic_DNA"/>
</dbReference>
<keyword evidence="2" id="KW-0812">Transmembrane</keyword>
<feature type="compositionally biased region" description="Polar residues" evidence="1">
    <location>
        <begin position="1"/>
        <end position="10"/>
    </location>
</feature>
<accession>A0AAD2FVD3</accession>
<evidence type="ECO:0000313" key="4">
    <source>
        <dbReference type="Proteomes" id="UP001295423"/>
    </source>
</evidence>
<dbReference type="AlphaFoldDB" id="A0AAD2FVD3"/>
<keyword evidence="4" id="KW-1185">Reference proteome</keyword>
<evidence type="ECO:0000313" key="3">
    <source>
        <dbReference type="EMBL" id="CAJ1954177.1"/>
    </source>
</evidence>
<feature type="compositionally biased region" description="Low complexity" evidence="1">
    <location>
        <begin position="23"/>
        <end position="47"/>
    </location>
</feature>
<feature type="region of interest" description="Disordered" evidence="1">
    <location>
        <begin position="1"/>
        <end position="62"/>
    </location>
</feature>
<gene>
    <name evidence="3" type="ORF">CYCCA115_LOCUS14772</name>
</gene>
<evidence type="ECO:0000256" key="1">
    <source>
        <dbReference type="SAM" id="MobiDB-lite"/>
    </source>
</evidence>
<reference evidence="3" key="1">
    <citation type="submission" date="2023-08" db="EMBL/GenBank/DDBJ databases">
        <authorList>
            <person name="Audoor S."/>
            <person name="Bilcke G."/>
        </authorList>
    </citation>
    <scope>NUCLEOTIDE SEQUENCE</scope>
</reference>
<organism evidence="3 4">
    <name type="scientific">Cylindrotheca closterium</name>
    <dbReference type="NCBI Taxonomy" id="2856"/>
    <lineage>
        <taxon>Eukaryota</taxon>
        <taxon>Sar</taxon>
        <taxon>Stramenopiles</taxon>
        <taxon>Ochrophyta</taxon>
        <taxon>Bacillariophyta</taxon>
        <taxon>Bacillariophyceae</taxon>
        <taxon>Bacillariophycidae</taxon>
        <taxon>Bacillariales</taxon>
        <taxon>Bacillariaceae</taxon>
        <taxon>Cylindrotheca</taxon>
    </lineage>
</organism>